<feature type="compositionally biased region" description="Basic and acidic residues" evidence="5">
    <location>
        <begin position="342"/>
        <end position="354"/>
    </location>
</feature>
<feature type="compositionally biased region" description="Basic and acidic residues" evidence="5">
    <location>
        <begin position="297"/>
        <end position="313"/>
    </location>
</feature>
<dbReference type="GO" id="GO:0043625">
    <property type="term" value="C:delta DNA polymerase complex"/>
    <property type="evidence" value="ECO:0007669"/>
    <property type="project" value="InterPro"/>
</dbReference>
<dbReference type="Pfam" id="PF09507">
    <property type="entry name" value="CDC27"/>
    <property type="match status" value="1"/>
</dbReference>
<gene>
    <name evidence="6" type="ORF">H6P81_014318</name>
</gene>
<name>A0AAV7EH71_ARIFI</name>
<keyword evidence="7" id="KW-1185">Reference proteome</keyword>
<evidence type="ECO:0000313" key="7">
    <source>
        <dbReference type="Proteomes" id="UP000825729"/>
    </source>
</evidence>
<feature type="compositionally biased region" description="Polar residues" evidence="5">
    <location>
        <begin position="158"/>
        <end position="178"/>
    </location>
</feature>
<feature type="compositionally biased region" description="Basic and acidic residues" evidence="5">
    <location>
        <begin position="182"/>
        <end position="207"/>
    </location>
</feature>
<feature type="compositionally biased region" description="Polar residues" evidence="5">
    <location>
        <begin position="480"/>
        <end position="502"/>
    </location>
</feature>
<protein>
    <recommendedName>
        <fullName evidence="2">DNA polymerase delta subunit 3</fullName>
    </recommendedName>
</protein>
<dbReference type="GO" id="GO:0006271">
    <property type="term" value="P:DNA strand elongation involved in DNA replication"/>
    <property type="evidence" value="ECO:0007669"/>
    <property type="project" value="TreeGrafter"/>
</dbReference>
<dbReference type="PANTHER" id="PTHR17598:SF13">
    <property type="entry name" value="DNA POLYMERASE DELTA SUBUNIT 3"/>
    <property type="match status" value="1"/>
</dbReference>
<evidence type="ECO:0000313" key="6">
    <source>
        <dbReference type="EMBL" id="KAG9448190.1"/>
    </source>
</evidence>
<proteinExistence type="predicted"/>
<reference evidence="6 7" key="1">
    <citation type="submission" date="2021-07" db="EMBL/GenBank/DDBJ databases">
        <title>The Aristolochia fimbriata genome: insights into angiosperm evolution, floral development and chemical biosynthesis.</title>
        <authorList>
            <person name="Jiao Y."/>
        </authorList>
    </citation>
    <scope>NUCLEOTIDE SEQUENCE [LARGE SCALE GENOMIC DNA]</scope>
    <source>
        <strain evidence="6">IBCAS-2021</strain>
        <tissue evidence="6">Leaf</tissue>
    </source>
</reference>
<keyword evidence="3" id="KW-0235">DNA replication</keyword>
<dbReference type="PANTHER" id="PTHR17598">
    <property type="entry name" value="DNA POLYMERASE DELTA SUBUNIT 3"/>
    <property type="match status" value="1"/>
</dbReference>
<feature type="compositionally biased region" description="Polar residues" evidence="5">
    <location>
        <begin position="209"/>
        <end position="220"/>
    </location>
</feature>
<dbReference type="Proteomes" id="UP000825729">
    <property type="component" value="Unassembled WGS sequence"/>
</dbReference>
<dbReference type="GO" id="GO:0006297">
    <property type="term" value="P:nucleotide-excision repair, DNA gap filling"/>
    <property type="evidence" value="ECO:0007669"/>
    <property type="project" value="TreeGrafter"/>
</dbReference>
<evidence type="ECO:0000256" key="1">
    <source>
        <dbReference type="ARBA" id="ARBA00004123"/>
    </source>
</evidence>
<organism evidence="6 7">
    <name type="scientific">Aristolochia fimbriata</name>
    <name type="common">White veined hardy Dutchman's pipe vine</name>
    <dbReference type="NCBI Taxonomy" id="158543"/>
    <lineage>
        <taxon>Eukaryota</taxon>
        <taxon>Viridiplantae</taxon>
        <taxon>Streptophyta</taxon>
        <taxon>Embryophyta</taxon>
        <taxon>Tracheophyta</taxon>
        <taxon>Spermatophyta</taxon>
        <taxon>Magnoliopsida</taxon>
        <taxon>Magnoliidae</taxon>
        <taxon>Piperales</taxon>
        <taxon>Aristolochiaceae</taxon>
        <taxon>Aristolochia</taxon>
    </lineage>
</organism>
<evidence type="ECO:0000256" key="5">
    <source>
        <dbReference type="SAM" id="MobiDB-lite"/>
    </source>
</evidence>
<dbReference type="FunFam" id="3.90.1030.20:FF:000002">
    <property type="entry name" value="DNA polymerase delta subunit"/>
    <property type="match status" value="1"/>
</dbReference>
<dbReference type="InterPro" id="IPR041913">
    <property type="entry name" value="POLD3_sf"/>
</dbReference>
<dbReference type="EMBL" id="JAINDJ010000005">
    <property type="protein sequence ID" value="KAG9448190.1"/>
    <property type="molecule type" value="Genomic_DNA"/>
</dbReference>
<feature type="region of interest" description="Disordered" evidence="5">
    <location>
        <begin position="153"/>
        <end position="354"/>
    </location>
</feature>
<dbReference type="Gene3D" id="3.90.1030.20">
    <property type="entry name" value="DNA polymerase delta, p66 (Cdc27) subunit, wHTH domain"/>
    <property type="match status" value="1"/>
</dbReference>
<accession>A0AAV7EH71</accession>
<dbReference type="GO" id="GO:1904161">
    <property type="term" value="P:DNA synthesis involved in UV-damage excision repair"/>
    <property type="evidence" value="ECO:0007669"/>
    <property type="project" value="TreeGrafter"/>
</dbReference>
<evidence type="ECO:0000256" key="3">
    <source>
        <dbReference type="ARBA" id="ARBA00022705"/>
    </source>
</evidence>
<feature type="compositionally biased region" description="Basic and acidic residues" evidence="5">
    <location>
        <begin position="464"/>
        <end position="479"/>
    </location>
</feature>
<feature type="region of interest" description="Disordered" evidence="5">
    <location>
        <begin position="464"/>
        <end position="517"/>
    </location>
</feature>
<sequence>MAGGTLGILDEIQVLVSDKLQVVSYKWLSRNFSVSSNDAKRLLQKFIQEHGSGIEVIYTLSGWLRNNPEIYRVKLVSGLKLAEAKQEFEDNFSVQVYSVQACIPEDPATVWNAEFVQAEQLFNQPSNVENCLRDNRFCGVYNAFVSRSILGKSLSSSQPKSGNLGTTPKSTALPQVSSVPLPREERAIEASSKDLRPASAKSEEGKLGKNTSEDNVQPGKSGTAKEGKSDLANNKKNQNEKGSSSGGSLANLWSRASAKPKSNFLSTEITNGAPDPAASAEAQIHASEAVDSLSSDDEGHNLKHRRDSNGENNRKRRVVFDFSDEEEEDYANAVSLSSQEPPKSKSTTDSEKNLLVEEKDLNLEEREGENLVMKQEETSVSTTIVLPEKNLEGSSKTKTCGITLIKKPSSLLSEALNDKTEKDKVTNTLSTSPKRRKVLKTRVDERGREVTEVVWEGEAEDVNNSEKKAVTDNAVKKEPNNSVKPSTTNKVLPPTAASSNVGSKAGNKKTGKGVKDAKQGNILSFFKKI</sequence>
<dbReference type="AlphaFoldDB" id="A0AAV7EH71"/>
<feature type="compositionally biased region" description="Polar residues" evidence="5">
    <location>
        <begin position="231"/>
        <end position="248"/>
    </location>
</feature>
<evidence type="ECO:0000256" key="2">
    <source>
        <dbReference type="ARBA" id="ARBA00017589"/>
    </source>
</evidence>
<dbReference type="InterPro" id="IPR019038">
    <property type="entry name" value="POLD3"/>
</dbReference>
<evidence type="ECO:0000256" key="4">
    <source>
        <dbReference type="ARBA" id="ARBA00023242"/>
    </source>
</evidence>
<comment type="subcellular location">
    <subcellularLocation>
        <location evidence="1">Nucleus</location>
    </subcellularLocation>
</comment>
<comment type="caution">
    <text evidence="6">The sequence shown here is derived from an EMBL/GenBank/DDBJ whole genome shotgun (WGS) entry which is preliminary data.</text>
</comment>
<dbReference type="GO" id="GO:0003887">
    <property type="term" value="F:DNA-directed DNA polymerase activity"/>
    <property type="evidence" value="ECO:0007669"/>
    <property type="project" value="TreeGrafter"/>
</dbReference>
<keyword evidence="4" id="KW-0539">Nucleus</keyword>